<keyword evidence="2" id="KW-0812">Transmembrane</keyword>
<reference evidence="3 4" key="1">
    <citation type="submission" date="2024-10" db="EMBL/GenBank/DDBJ databases">
        <title>The Natural Products Discovery Center: Release of the First 8490 Sequenced Strains for Exploring Actinobacteria Biosynthetic Diversity.</title>
        <authorList>
            <person name="Kalkreuter E."/>
            <person name="Kautsar S.A."/>
            <person name="Yang D."/>
            <person name="Bader C.D."/>
            <person name="Teijaro C.N."/>
            <person name="Fluegel L."/>
            <person name="Davis C.M."/>
            <person name="Simpson J.R."/>
            <person name="Lauterbach L."/>
            <person name="Steele A.D."/>
            <person name="Gui C."/>
            <person name="Meng S."/>
            <person name="Li G."/>
            <person name="Viehrig K."/>
            <person name="Ye F."/>
            <person name="Su P."/>
            <person name="Kiefer A.F."/>
            <person name="Nichols A."/>
            <person name="Cepeda A.J."/>
            <person name="Yan W."/>
            <person name="Fan B."/>
            <person name="Jiang Y."/>
            <person name="Adhikari A."/>
            <person name="Zheng C.-J."/>
            <person name="Schuster L."/>
            <person name="Cowan T.M."/>
            <person name="Smanski M.J."/>
            <person name="Chevrette M.G."/>
            <person name="De Carvalho L.P.S."/>
            <person name="Shen B."/>
        </authorList>
    </citation>
    <scope>NUCLEOTIDE SEQUENCE [LARGE SCALE GENOMIC DNA]</scope>
    <source>
        <strain evidence="3 4">NPDC021253</strain>
    </source>
</reference>
<keyword evidence="4" id="KW-1185">Reference proteome</keyword>
<feature type="region of interest" description="Disordered" evidence="1">
    <location>
        <begin position="439"/>
        <end position="488"/>
    </location>
</feature>
<organism evidence="3 4">
    <name type="scientific">Micromonospora rubida</name>
    <dbReference type="NCBI Taxonomy" id="2697657"/>
    <lineage>
        <taxon>Bacteria</taxon>
        <taxon>Bacillati</taxon>
        <taxon>Actinomycetota</taxon>
        <taxon>Actinomycetes</taxon>
        <taxon>Micromonosporales</taxon>
        <taxon>Micromonosporaceae</taxon>
        <taxon>Micromonospora</taxon>
    </lineage>
</organism>
<evidence type="ECO:0000313" key="4">
    <source>
        <dbReference type="Proteomes" id="UP001611075"/>
    </source>
</evidence>
<protein>
    <submittedName>
        <fullName evidence="3">PQQ-binding-like beta-propeller repeat protein</fullName>
    </submittedName>
</protein>
<keyword evidence="2" id="KW-0472">Membrane</keyword>
<dbReference type="Gene3D" id="2.130.10.10">
    <property type="entry name" value="YVTN repeat-like/Quinoprotein amine dehydrogenase"/>
    <property type="match status" value="1"/>
</dbReference>
<dbReference type="RefSeq" id="WP_396685152.1">
    <property type="nucleotide sequence ID" value="NZ_JBIRPU010000033.1"/>
</dbReference>
<dbReference type="SUPFAM" id="SSF50998">
    <property type="entry name" value="Quinoprotein alcohol dehydrogenase-like"/>
    <property type="match status" value="1"/>
</dbReference>
<feature type="transmembrane region" description="Helical" evidence="2">
    <location>
        <begin position="12"/>
        <end position="32"/>
    </location>
</feature>
<name>A0ABW7SWT7_9ACTN</name>
<comment type="caution">
    <text evidence="3">The sequence shown here is derived from an EMBL/GenBank/DDBJ whole genome shotgun (WGS) entry which is preliminary data.</text>
</comment>
<dbReference type="EMBL" id="JBIRPU010000033">
    <property type="protein sequence ID" value="MFI0796747.1"/>
    <property type="molecule type" value="Genomic_DNA"/>
</dbReference>
<gene>
    <name evidence="3" type="ORF">ACH4OY_29280</name>
</gene>
<dbReference type="InterPro" id="IPR015943">
    <property type="entry name" value="WD40/YVTN_repeat-like_dom_sf"/>
</dbReference>
<evidence type="ECO:0000256" key="1">
    <source>
        <dbReference type="SAM" id="MobiDB-lite"/>
    </source>
</evidence>
<feature type="compositionally biased region" description="Basic and acidic residues" evidence="1">
    <location>
        <begin position="474"/>
        <end position="488"/>
    </location>
</feature>
<feature type="compositionally biased region" description="Gly residues" evidence="1">
    <location>
        <begin position="445"/>
        <end position="471"/>
    </location>
</feature>
<evidence type="ECO:0000256" key="2">
    <source>
        <dbReference type="SAM" id="Phobius"/>
    </source>
</evidence>
<dbReference type="Proteomes" id="UP001611075">
    <property type="component" value="Unassembled WGS sequence"/>
</dbReference>
<dbReference type="InterPro" id="IPR011047">
    <property type="entry name" value="Quinoprotein_ADH-like_sf"/>
</dbReference>
<sequence length="488" mass="51357">MAKVGGLRLRGWLLLALVTVVVLAAAGVWNPWPGVWDWVDRSEPISEPDVVWQQRIGGTPKSVTIAGGAVVVEQRTRVEARSLATGLQLWERKADWSAVAGGDRDPVVAVGKLLVKGYELLDPTTGATRRRDDDAVAVWTYRNLLLDARCAEATDCTLSAWDPRGTAPLWTAFLPGVSTGLFADNPGLLGTRRLTTTRVDDGVAGPEAVPPLLGFPVDGRVHVVDTATGRVLQDVEPGRDERLAVVGGRMLRIRAVSQDGACAFTLTAHDPTTGREVWRRTGINLRTADSAGCAQREDPQGARNVLIGVAPNGREAVIDGYDGRLLQVNGEGEKLIAVDDRYALVRTADKRSIVARELGGERTRWTRAAGGRGGGTLTPYAAVLAEEKPNRLIALDPRTGKELVVLRTSANALAVGPAGMVIGEGREIGYVRFGAGGTAPARPSGDGGVPGPGDPGGGIDGGPDGGPGDSGDCGPKRELCPERDDKDG</sequence>
<accession>A0ABW7SWT7</accession>
<evidence type="ECO:0000313" key="3">
    <source>
        <dbReference type="EMBL" id="MFI0796747.1"/>
    </source>
</evidence>
<proteinExistence type="predicted"/>
<keyword evidence="2" id="KW-1133">Transmembrane helix</keyword>